<name>A0A1S0UI08_LOALO</name>
<dbReference type="RefSeq" id="XP_020306042.1">
    <property type="nucleotide sequence ID" value="XM_020450301.1"/>
</dbReference>
<dbReference type="InterPro" id="IPR055379">
    <property type="entry name" value="BBS2_pf_dom"/>
</dbReference>
<evidence type="ECO:0000256" key="7">
    <source>
        <dbReference type="PIRNR" id="PIRNR013684"/>
    </source>
</evidence>
<evidence type="ECO:0000256" key="3">
    <source>
        <dbReference type="ARBA" id="ARBA00022490"/>
    </source>
</evidence>
<evidence type="ECO:0000259" key="8">
    <source>
        <dbReference type="Pfam" id="PF14781"/>
    </source>
</evidence>
<dbReference type="PANTHER" id="PTHR32465">
    <property type="entry name" value="BARDET-BIEDL SYNDROME 2 PROTEIN"/>
    <property type="match status" value="1"/>
</dbReference>
<evidence type="ECO:0000313" key="13">
    <source>
        <dbReference type="EMBL" id="EJD75163.1"/>
    </source>
</evidence>
<feature type="domain" description="BBS2 hairpin" evidence="12">
    <location>
        <begin position="557"/>
        <end position="654"/>
    </location>
</feature>
<dbReference type="Pfam" id="PF23350">
    <property type="entry name" value="BBS2_pf"/>
    <property type="match status" value="1"/>
</dbReference>
<accession>A0A1S0UI08</accession>
<evidence type="ECO:0000256" key="6">
    <source>
        <dbReference type="ARBA" id="ARBA00023273"/>
    </source>
</evidence>
<keyword evidence="6 7" id="KW-0966">Cell projection</keyword>
<organism evidence="13">
    <name type="scientific">Loa loa</name>
    <name type="common">Eye worm</name>
    <name type="synonym">Filaria loa</name>
    <dbReference type="NCBI Taxonomy" id="7209"/>
    <lineage>
        <taxon>Eukaryota</taxon>
        <taxon>Metazoa</taxon>
        <taxon>Ecdysozoa</taxon>
        <taxon>Nematoda</taxon>
        <taxon>Chromadorea</taxon>
        <taxon>Rhabditida</taxon>
        <taxon>Spirurina</taxon>
        <taxon>Spiruromorpha</taxon>
        <taxon>Filarioidea</taxon>
        <taxon>Onchocercidae</taxon>
        <taxon>Loa</taxon>
    </lineage>
</organism>
<dbReference type="Pfam" id="PF23353">
    <property type="entry name" value="BBS2_hp"/>
    <property type="match status" value="1"/>
</dbReference>
<evidence type="ECO:0000256" key="4">
    <source>
        <dbReference type="ARBA" id="ARBA00023069"/>
    </source>
</evidence>
<dbReference type="GO" id="GO:0031514">
    <property type="term" value="C:motile cilium"/>
    <property type="evidence" value="ECO:0007669"/>
    <property type="project" value="TreeGrafter"/>
</dbReference>
<evidence type="ECO:0000259" key="9">
    <source>
        <dbReference type="Pfam" id="PF14782"/>
    </source>
</evidence>
<dbReference type="OrthoDB" id="2120021at2759"/>
<dbReference type="InParanoid" id="A0A1S0UI08"/>
<dbReference type="GO" id="GO:0016020">
    <property type="term" value="C:membrane"/>
    <property type="evidence" value="ECO:0007669"/>
    <property type="project" value="TreeGrafter"/>
</dbReference>
<gene>
    <name evidence="13" type="ORF">LOAG_17639</name>
</gene>
<evidence type="ECO:0000259" key="11">
    <source>
        <dbReference type="Pfam" id="PF23350"/>
    </source>
</evidence>
<feature type="domain" description="BBS2 platform" evidence="11">
    <location>
        <begin position="458"/>
        <end position="542"/>
    </location>
</feature>
<dbReference type="PIRSF" id="PIRSF013684">
    <property type="entry name" value="BBS2"/>
    <property type="match status" value="1"/>
</dbReference>
<dbReference type="GO" id="GO:0043005">
    <property type="term" value="C:neuron projection"/>
    <property type="evidence" value="ECO:0007669"/>
    <property type="project" value="EnsemblMetazoa"/>
</dbReference>
<dbReference type="CTD" id="9950025"/>
<dbReference type="OMA" id="MSDGANC"/>
<evidence type="ECO:0000256" key="5">
    <source>
        <dbReference type="ARBA" id="ARBA00023212"/>
    </source>
</evidence>
<feature type="domain" description="Ciliary BBSome complex subunit 2 N-terminal" evidence="8">
    <location>
        <begin position="34"/>
        <end position="107"/>
    </location>
</feature>
<proteinExistence type="predicted"/>
<dbReference type="Gene3D" id="2.130.10.10">
    <property type="entry name" value="YVTN repeat-like/Quinoprotein amine dehydrogenase"/>
    <property type="match status" value="1"/>
</dbReference>
<evidence type="ECO:0000256" key="2">
    <source>
        <dbReference type="ARBA" id="ARBA00004245"/>
    </source>
</evidence>
<dbReference type="InterPro" id="IPR015943">
    <property type="entry name" value="WD40/YVTN_repeat-like_dom_sf"/>
</dbReference>
<dbReference type="Pfam" id="PF14783">
    <property type="entry name" value="BBS2_Mid"/>
    <property type="match status" value="1"/>
</dbReference>
<keyword evidence="3 7" id="KW-0963">Cytoplasm</keyword>
<protein>
    <recommendedName>
        <fullName evidence="7">Bardet-Biedl syndrome 2 protein homolog</fullName>
    </recommendedName>
</protein>
<evidence type="ECO:0000256" key="1">
    <source>
        <dbReference type="ARBA" id="ARBA00004138"/>
    </source>
</evidence>
<evidence type="ECO:0000259" key="10">
    <source>
        <dbReference type="Pfam" id="PF14783"/>
    </source>
</evidence>
<dbReference type="InterPro" id="IPR055380">
    <property type="entry name" value="BBS2_hp_dom"/>
</dbReference>
<dbReference type="GO" id="GO:0036064">
    <property type="term" value="C:ciliary basal body"/>
    <property type="evidence" value="ECO:0007669"/>
    <property type="project" value="EnsemblMetazoa"/>
</dbReference>
<comment type="subcellular location">
    <subcellularLocation>
        <location evidence="1">Cell projection</location>
        <location evidence="1">Cilium</location>
    </subcellularLocation>
    <subcellularLocation>
        <location evidence="2">Cytoplasm</location>
        <location evidence="2">Cytoskeleton</location>
    </subcellularLocation>
</comment>
<dbReference type="AlphaFoldDB" id="A0A1S0UI08"/>
<dbReference type="FunCoup" id="A0A1S0UI08">
    <property type="interactions" value="914"/>
</dbReference>
<dbReference type="GeneID" id="9950025"/>
<dbReference type="PANTHER" id="PTHR32465:SF0">
    <property type="entry name" value="BARDET-BIEDL SYNDROME 2 PROTEIN"/>
    <property type="match status" value="1"/>
</dbReference>
<dbReference type="InterPro" id="IPR016616">
    <property type="entry name" value="Bardet-Biedl_syndrome_2_prot"/>
</dbReference>
<dbReference type="EMBL" id="JH712171">
    <property type="protein sequence ID" value="EJD75163.1"/>
    <property type="molecule type" value="Genomic_DNA"/>
</dbReference>
<keyword evidence="4 7" id="KW-0969">Cilium</keyword>
<dbReference type="Pfam" id="PF14781">
    <property type="entry name" value="BBS2_N"/>
    <property type="match status" value="1"/>
</dbReference>
<dbReference type="GO" id="GO:0034464">
    <property type="term" value="C:BBSome"/>
    <property type="evidence" value="ECO:0007669"/>
    <property type="project" value="UniProtKB-UniRule"/>
</dbReference>
<feature type="domain" description="Ciliary BBSome complex subunit 2 middle region" evidence="10">
    <location>
        <begin position="145"/>
        <end position="248"/>
    </location>
</feature>
<dbReference type="Pfam" id="PF14782">
    <property type="entry name" value="BBS2_GAE"/>
    <property type="match status" value="1"/>
</dbReference>
<reference evidence="13" key="1">
    <citation type="submission" date="2012-04" db="EMBL/GenBank/DDBJ databases">
        <title>The Genome Sequence of Loa loa.</title>
        <authorList>
            <consortium name="The Broad Institute Genome Sequencing Platform"/>
            <consortium name="Broad Institute Genome Sequencing Center for Infectious Disease"/>
            <person name="Nutman T.B."/>
            <person name="Fink D.L."/>
            <person name="Russ C."/>
            <person name="Young S."/>
            <person name="Zeng Q."/>
            <person name="Gargeya S."/>
            <person name="Alvarado L."/>
            <person name="Berlin A."/>
            <person name="Chapman S.B."/>
            <person name="Chen Z."/>
            <person name="Freedman E."/>
            <person name="Gellesch M."/>
            <person name="Goldberg J."/>
            <person name="Griggs A."/>
            <person name="Gujja S."/>
            <person name="Heilman E.R."/>
            <person name="Heiman D."/>
            <person name="Howarth C."/>
            <person name="Mehta T."/>
            <person name="Neiman D."/>
            <person name="Pearson M."/>
            <person name="Roberts A."/>
            <person name="Saif S."/>
            <person name="Shea T."/>
            <person name="Shenoy N."/>
            <person name="Sisk P."/>
            <person name="Stolte C."/>
            <person name="Sykes S."/>
            <person name="White J."/>
            <person name="Yandava C."/>
            <person name="Haas B."/>
            <person name="Henn M.R."/>
            <person name="Nusbaum C."/>
            <person name="Birren B."/>
        </authorList>
    </citation>
    <scope>NUCLEOTIDE SEQUENCE [LARGE SCALE GENOMIC DNA]</scope>
</reference>
<dbReference type="GO" id="GO:1905515">
    <property type="term" value="P:non-motile cilium assembly"/>
    <property type="evidence" value="ECO:0007669"/>
    <property type="project" value="EnsemblMetazoa"/>
</dbReference>
<dbReference type="InterPro" id="IPR029430">
    <property type="entry name" value="BBS2_N"/>
</dbReference>
<evidence type="ECO:0000259" key="12">
    <source>
        <dbReference type="Pfam" id="PF23353"/>
    </source>
</evidence>
<dbReference type="SUPFAM" id="SSF50998">
    <property type="entry name" value="Quinoprotein alcohol dehydrogenase-like"/>
    <property type="match status" value="1"/>
</dbReference>
<dbReference type="InterPro" id="IPR029429">
    <property type="entry name" value="BBS2_Mid"/>
</dbReference>
<dbReference type="InterPro" id="IPR029333">
    <property type="entry name" value="BBS2_GAE_dom"/>
</dbReference>
<dbReference type="InterPro" id="IPR011047">
    <property type="entry name" value="Quinoprotein_ADH-like_sf"/>
</dbReference>
<dbReference type="KEGG" id="loa:LOAG_17639"/>
<sequence length="688" mass="77576">MLNLRSEFTYKISHHIVPGCARFGIIDDTGQLQLIVATTTNKVIIHDNEIVLNINEKIRALEVTTFDKTYDVIIIGTVCGVLIYDAYNNTTLIQRELVDGVNCIQVGKFNTHDKLIFCGGNCAIWGLDIEGKDAFWTVTGDNVLSLCLSDIDNDGINELIVGSESFDIRIFKNDLLLYEMTETDAVTGLCDLGDGIFAYALMNGTLGAYNGNTRLWRIKSKSQAVALIQFPDPKVLVCAWIHGKVDMRDPTTGEVKLKESINSQIATTFITGDQLVVVSTDGNVHGFIADKKQNGTNNGENLLHELNLKKYNLLAELQNYEQCNNEIISNENDENKQIVPVRFTRFKRVLHANTVMETTLTVNCQSKEPCVQLQLTVSGDVIIRSVILFADGIFDGESYIVHPTENYSSCIAIQLRPAKDVAVDLHIKALIGYAKSTQLHVFEVTRNLPRFLMYALDTVNAPEPEGKAIFQINERPPQLAIWINNNFLLANEIICEDEFKLKVNFISLRTNESLIIEMDGNGKVIIQSNNIELVGNIIQSIAGNFEITEIETMAQFPREIAKLNDITEKLHEMYIMRDRLSATIAERSNSIKEMLVRAEDARTINQFRLMSKYYQKMHTLNQAMITEHKIRCNNHEELLKLLRNLNKIIEQGSRLRVGVPASRLISACRNAIVEEHFDMLQKIIQFGV</sequence>
<feature type="domain" description="BBS2 GAE" evidence="9">
    <location>
        <begin position="366"/>
        <end position="451"/>
    </location>
</feature>
<keyword evidence="5 7" id="KW-0206">Cytoskeleton</keyword>